<keyword evidence="6" id="KW-0539">Nucleus</keyword>
<dbReference type="GO" id="GO:0000981">
    <property type="term" value="F:DNA-binding transcription factor activity, RNA polymerase II-specific"/>
    <property type="evidence" value="ECO:0007669"/>
    <property type="project" value="TreeGrafter"/>
</dbReference>
<dbReference type="EMBL" id="JACMSC010000018">
    <property type="protein sequence ID" value="KAG6476105.1"/>
    <property type="molecule type" value="Genomic_DNA"/>
</dbReference>
<evidence type="ECO:0000259" key="9">
    <source>
        <dbReference type="Pfam" id="PF00125"/>
    </source>
</evidence>
<keyword evidence="2" id="KW-0805">Transcription regulation</keyword>
<evidence type="ECO:0000256" key="8">
    <source>
        <dbReference type="SAM" id="Phobius"/>
    </source>
</evidence>
<dbReference type="Gene3D" id="1.10.20.10">
    <property type="entry name" value="Histone, subunit A"/>
    <property type="match status" value="1"/>
</dbReference>
<keyword evidence="8" id="KW-1133">Transmembrane helix</keyword>
<accession>A0A8J5EX12</accession>
<keyword evidence="5" id="KW-0804">Transcription</keyword>
<comment type="caution">
    <text evidence="10">The sequence shown here is derived from an EMBL/GenBank/DDBJ whole genome shotgun (WGS) entry which is preliminary data.</text>
</comment>
<evidence type="ECO:0000256" key="7">
    <source>
        <dbReference type="ARBA" id="ARBA00038129"/>
    </source>
</evidence>
<dbReference type="Pfam" id="PF00125">
    <property type="entry name" value="Histone"/>
    <property type="match status" value="1"/>
</dbReference>
<comment type="subcellular location">
    <subcellularLocation>
        <location evidence="1">Nucleus</location>
    </subcellularLocation>
</comment>
<dbReference type="GO" id="GO:0005634">
    <property type="term" value="C:nucleus"/>
    <property type="evidence" value="ECO:0007669"/>
    <property type="project" value="UniProtKB-SubCell"/>
</dbReference>
<protein>
    <recommendedName>
        <fullName evidence="9">Core Histone H2A/H2B/H3 domain-containing protein</fullName>
    </recommendedName>
</protein>
<sequence length="726" mass="81235">MEQCRFTDKSNLLDDFDMEPLLANFDTIKQLEQQIQSAGVQSSGVVSDNYQPTDFNTDFNTDKSNQFDDCDNMEQQRNQPSALDTGMPLLANFDMTIEQHLEQQIQSTGVVYDNYQPIDFNTDKSNQFDDCDTMEQQRNQPSAFALDTGTSMPLLANFDTTIEQHLEQQIQSTGVVYDNYQPTAEIATDFQKLCIPITRVKKIVKKIMRPDKNVMLSDDALVLLAKACELFSLELTHKSWMHTEKAKRKTLQKKGITVTINRSKIYEFLLNSTSMDVDTAGPGNPSETAQVLVPVAPASVPVRPPPVRPPQVSVYVGMYTYQAFVPPPPPQVLVPVAPVAPSPVRPLPPQVPVLVLDSPVPPPPVPPLLLECILIKLLFHPLPLIYQYVLEYMILFHPSPSSISIYRIVWNACLSSSCSTPPSQVPVSTGLYGMHAYQTLVPPPPSQVPVSTGLYGMHAYQALVPSPPPQVPVGPYGYGLVPPPPPQVPVGPYAYDPVPPPPPQVHVEPYAYGPVPPPPPSWYFVPPRPPQVLVGSYAYGPVPPPPPSWDNYSAFCCHTVSSVAQPQQHSIKVMFLEMVTKYRILIVTSSNTDCYQQYSSEYMVVTDYNRKHELLKGWDTEVRLVIRFHQKLKLKLTRLHEETTIVAIFRPSIFSGQHIISFFSCRFSSLSLLQIFNRRFSSLSQPLPLAIPFQALLSGNLLISIYIFFVLRQRLKSNLSISPMLS</sequence>
<dbReference type="CDD" id="cd22908">
    <property type="entry name" value="HFD_NFYC-like"/>
    <property type="match status" value="1"/>
</dbReference>
<dbReference type="GO" id="GO:0000978">
    <property type="term" value="F:RNA polymerase II cis-regulatory region sequence-specific DNA binding"/>
    <property type="evidence" value="ECO:0007669"/>
    <property type="project" value="TreeGrafter"/>
</dbReference>
<feature type="domain" description="Core Histone H2A/H2B/H3" evidence="9">
    <location>
        <begin position="188"/>
        <end position="259"/>
    </location>
</feature>
<dbReference type="PANTHER" id="PTHR10252">
    <property type="entry name" value="HISTONE-LIKE TRANSCRIPTION FACTOR CCAAT-RELATED"/>
    <property type="match status" value="1"/>
</dbReference>
<proteinExistence type="inferred from homology"/>
<keyword evidence="8" id="KW-0812">Transmembrane</keyword>
<organism evidence="10 11">
    <name type="scientific">Zingiber officinale</name>
    <name type="common">Ginger</name>
    <name type="synonym">Amomum zingiber</name>
    <dbReference type="NCBI Taxonomy" id="94328"/>
    <lineage>
        <taxon>Eukaryota</taxon>
        <taxon>Viridiplantae</taxon>
        <taxon>Streptophyta</taxon>
        <taxon>Embryophyta</taxon>
        <taxon>Tracheophyta</taxon>
        <taxon>Spermatophyta</taxon>
        <taxon>Magnoliopsida</taxon>
        <taxon>Liliopsida</taxon>
        <taxon>Zingiberales</taxon>
        <taxon>Zingiberaceae</taxon>
        <taxon>Zingiber</taxon>
    </lineage>
</organism>
<gene>
    <name evidence="10" type="ORF">ZIOFF_065341</name>
</gene>
<name>A0A8J5EX12_ZINOF</name>
<evidence type="ECO:0000256" key="5">
    <source>
        <dbReference type="ARBA" id="ARBA00023163"/>
    </source>
</evidence>
<evidence type="ECO:0000256" key="1">
    <source>
        <dbReference type="ARBA" id="ARBA00004123"/>
    </source>
</evidence>
<evidence type="ECO:0000256" key="4">
    <source>
        <dbReference type="ARBA" id="ARBA00023159"/>
    </source>
</evidence>
<keyword evidence="3" id="KW-0238">DNA-binding</keyword>
<comment type="similarity">
    <text evidence="7">Belongs to the NFYC/HAP5 subunit family.</text>
</comment>
<keyword evidence="8" id="KW-0472">Membrane</keyword>
<dbReference type="GO" id="GO:0046982">
    <property type="term" value="F:protein heterodimerization activity"/>
    <property type="evidence" value="ECO:0007669"/>
    <property type="project" value="InterPro"/>
</dbReference>
<dbReference type="InterPro" id="IPR007125">
    <property type="entry name" value="H2A/H2B/H3"/>
</dbReference>
<dbReference type="Proteomes" id="UP000734854">
    <property type="component" value="Unassembled WGS sequence"/>
</dbReference>
<dbReference type="PANTHER" id="PTHR10252:SF8">
    <property type="entry name" value="NUCLEAR TRANSCRIPTION FACTOR Y SUBUNIT GAMMA"/>
    <property type="match status" value="1"/>
</dbReference>
<keyword evidence="4" id="KW-0010">Activator</keyword>
<evidence type="ECO:0000256" key="6">
    <source>
        <dbReference type="ARBA" id="ARBA00023242"/>
    </source>
</evidence>
<evidence type="ECO:0000256" key="2">
    <source>
        <dbReference type="ARBA" id="ARBA00023015"/>
    </source>
</evidence>
<reference evidence="10 11" key="1">
    <citation type="submission" date="2020-08" db="EMBL/GenBank/DDBJ databases">
        <title>Plant Genome Project.</title>
        <authorList>
            <person name="Zhang R.-G."/>
        </authorList>
    </citation>
    <scope>NUCLEOTIDE SEQUENCE [LARGE SCALE GENOMIC DNA]</scope>
    <source>
        <tissue evidence="10">Rhizome</tissue>
    </source>
</reference>
<evidence type="ECO:0000313" key="11">
    <source>
        <dbReference type="Proteomes" id="UP000734854"/>
    </source>
</evidence>
<dbReference type="InterPro" id="IPR009072">
    <property type="entry name" value="Histone-fold"/>
</dbReference>
<dbReference type="AlphaFoldDB" id="A0A8J5EX12"/>
<evidence type="ECO:0000256" key="3">
    <source>
        <dbReference type="ARBA" id="ARBA00023125"/>
    </source>
</evidence>
<evidence type="ECO:0000313" key="10">
    <source>
        <dbReference type="EMBL" id="KAG6476105.1"/>
    </source>
</evidence>
<feature type="transmembrane region" description="Helical" evidence="8">
    <location>
        <begin position="689"/>
        <end position="711"/>
    </location>
</feature>
<dbReference type="InterPro" id="IPR050568">
    <property type="entry name" value="Transcr_DNA_Rep_Reg"/>
</dbReference>
<keyword evidence="11" id="KW-1185">Reference proteome</keyword>
<dbReference type="SUPFAM" id="SSF47113">
    <property type="entry name" value="Histone-fold"/>
    <property type="match status" value="1"/>
</dbReference>